<evidence type="ECO:0000256" key="4">
    <source>
        <dbReference type="RuleBase" id="RU000384"/>
    </source>
</evidence>
<evidence type="ECO:0000259" key="5">
    <source>
        <dbReference type="PROSITE" id="PS51987"/>
    </source>
</evidence>
<dbReference type="Pfam" id="PF00120">
    <property type="entry name" value="Gln-synt_C"/>
    <property type="match status" value="1"/>
</dbReference>
<name>A0ABS7UH16_9ACTN</name>
<dbReference type="PANTHER" id="PTHR43785">
    <property type="entry name" value="GAMMA-GLUTAMYLPUTRESCINE SYNTHETASE"/>
    <property type="match status" value="1"/>
</dbReference>
<evidence type="ECO:0000313" key="6">
    <source>
        <dbReference type="EMBL" id="MBZ5739918.1"/>
    </source>
</evidence>
<accession>A0ABS7UH16</accession>
<evidence type="ECO:0000256" key="2">
    <source>
        <dbReference type="ARBA" id="ARBA00022598"/>
    </source>
</evidence>
<feature type="domain" description="GS catalytic" evidence="5">
    <location>
        <begin position="102"/>
        <end position="432"/>
    </location>
</feature>
<protein>
    <submittedName>
        <fullName evidence="6">Glutamine synthetase family protein</fullName>
    </submittedName>
</protein>
<keyword evidence="2" id="KW-0436">Ligase</keyword>
<proteinExistence type="inferred from homology"/>
<dbReference type="Gene3D" id="3.10.20.70">
    <property type="entry name" value="Glutamine synthetase, N-terminal domain"/>
    <property type="match status" value="1"/>
</dbReference>
<gene>
    <name evidence="6" type="ORF">K8U61_17220</name>
</gene>
<comment type="similarity">
    <text evidence="1 3 4">Belongs to the glutamine synthetase family.</text>
</comment>
<dbReference type="EMBL" id="JAIQZJ010000011">
    <property type="protein sequence ID" value="MBZ5739918.1"/>
    <property type="molecule type" value="Genomic_DNA"/>
</dbReference>
<dbReference type="RefSeq" id="WP_224124273.1">
    <property type="nucleotide sequence ID" value="NZ_JAIQZJ010000011.1"/>
</dbReference>
<sequence>MSDLPVDLVLVGASIVDMSGGSRAKYVPAGRLANFRAAGLGASPSWSVFTADGGIAFTPELGVVGDLRIRMDPAAPRVVAPGIGWLPGDLCDQEGRPTTMCARSLLRRTTERARDAGLAATVGAELECTLLDADGGHASGGGWAPYGLSSSLDRAAFLVDLATAAERAGLALEQVHMEYGHDQLEVSLSPADPVRAADDVILGRVVIGRAAARHGLRVSFSPVPFAGEAGNGAHLHLSLRSADGPVLSGGAGHHGLTDVGSAAIAGVLDALPGLLGVYAGSAVSAARLQPGNWAGAALCWGLENREAAVRLVAAGPGSVHGANVELKVVDPSANPYLAVAAFLGSALRGIELGLPLPEEVGVHPSDSDRELVALPAGQAAALDALEDSAVAAELLGAPVVAGVLAVRRHEVAAYADRPLAETAEALRFAWSC</sequence>
<dbReference type="Proteomes" id="UP000780875">
    <property type="component" value="Unassembled WGS sequence"/>
</dbReference>
<dbReference type="SMART" id="SM01230">
    <property type="entry name" value="Gln-synt_C"/>
    <property type="match status" value="1"/>
</dbReference>
<evidence type="ECO:0000256" key="1">
    <source>
        <dbReference type="ARBA" id="ARBA00009897"/>
    </source>
</evidence>
<comment type="caution">
    <text evidence="6">The sequence shown here is derived from an EMBL/GenBank/DDBJ whole genome shotgun (WGS) entry which is preliminary data.</text>
</comment>
<dbReference type="InterPro" id="IPR036651">
    <property type="entry name" value="Gln_synt_N_sf"/>
</dbReference>
<organism evidence="6 7">
    <name type="scientific">Nocardioides mangrovi</name>
    <dbReference type="NCBI Taxonomy" id="2874580"/>
    <lineage>
        <taxon>Bacteria</taxon>
        <taxon>Bacillati</taxon>
        <taxon>Actinomycetota</taxon>
        <taxon>Actinomycetes</taxon>
        <taxon>Propionibacteriales</taxon>
        <taxon>Nocardioidaceae</taxon>
        <taxon>Nocardioides</taxon>
    </lineage>
</organism>
<evidence type="ECO:0000313" key="7">
    <source>
        <dbReference type="Proteomes" id="UP000780875"/>
    </source>
</evidence>
<reference evidence="6 7" key="1">
    <citation type="submission" date="2021-09" db="EMBL/GenBank/DDBJ databases">
        <title>Whole genome sequence of Nocardioides sp. GBK3QG-3.</title>
        <authorList>
            <person name="Tuo L."/>
        </authorList>
    </citation>
    <scope>NUCLEOTIDE SEQUENCE [LARGE SCALE GENOMIC DNA]</scope>
    <source>
        <strain evidence="6 7">GBK3QG-3</strain>
    </source>
</reference>
<keyword evidence="7" id="KW-1185">Reference proteome</keyword>
<dbReference type="InterPro" id="IPR014746">
    <property type="entry name" value="Gln_synth/guanido_kin_cat_dom"/>
</dbReference>
<dbReference type="PROSITE" id="PS51987">
    <property type="entry name" value="GS_CATALYTIC"/>
    <property type="match status" value="1"/>
</dbReference>
<dbReference type="InterPro" id="IPR008146">
    <property type="entry name" value="Gln_synth_cat_dom"/>
</dbReference>
<dbReference type="PANTHER" id="PTHR43785:SF12">
    <property type="entry name" value="TYPE-1 GLUTAMINE SYNTHETASE 2"/>
    <property type="match status" value="1"/>
</dbReference>
<dbReference type="SUPFAM" id="SSF55931">
    <property type="entry name" value="Glutamine synthetase/guanido kinase"/>
    <property type="match status" value="1"/>
</dbReference>
<dbReference type="Gene3D" id="3.30.590.10">
    <property type="entry name" value="Glutamine synthetase/guanido kinase, catalytic domain"/>
    <property type="match status" value="1"/>
</dbReference>
<evidence type="ECO:0000256" key="3">
    <source>
        <dbReference type="PROSITE-ProRule" id="PRU01331"/>
    </source>
</evidence>